<evidence type="ECO:0000256" key="1">
    <source>
        <dbReference type="SAM" id="Phobius"/>
    </source>
</evidence>
<gene>
    <name evidence="2" type="ORF">AMON00008_LOCUS52371</name>
</gene>
<name>A0A7S4SM51_9DINO</name>
<sequence>MRFSRPQEHEESEEEQAFGIWESSAQDSEEARDLGSRCRLLRLSVLAALLVTALLGLLTGSHSRHFRPARVGGGSDLATEEKAALAADDPMWGCGLVGLIPGISPAGVATPEAQRLIDGMKGSSSFNKATYWNWNLAPQKVESGVEHLTSDFLFMPEMWGAGVVDEKFVRPAGASDFLDSTGKTSPAEMATLFLGMNEPDIRGSCMGNMFGKCMAPCDPASVAAGDCPAAQLDIKLPPATPNAKGQCNCWQFSHATGVGFWPLDGCSGQQPLIKLWQDPACSNVVVDNWKQTAAIAFGKGYKYLSTPLVAVDVGYAQKFIEKACGCTAPGQCACTDASCGCPVYVGFHFYAYDCRPEVGGYKDFMEKLSNVTRIMELYPFVKGAIINEVGMLNCAPNTESPICVPDGGQNPASKVPDHGCPNNGLATFIDKLFDYVISQKTSDGRRVVKAFSWFNENMAGGTYNLRLFTPDGTLNSAGESYIRNCARWGASWRTP</sequence>
<organism evidence="2">
    <name type="scientific">Alexandrium monilatum</name>
    <dbReference type="NCBI Taxonomy" id="311494"/>
    <lineage>
        <taxon>Eukaryota</taxon>
        <taxon>Sar</taxon>
        <taxon>Alveolata</taxon>
        <taxon>Dinophyceae</taxon>
        <taxon>Gonyaulacales</taxon>
        <taxon>Pyrocystaceae</taxon>
        <taxon>Alexandrium</taxon>
    </lineage>
</organism>
<accession>A0A7S4SM51</accession>
<dbReference type="EMBL" id="HBNR01073797">
    <property type="protein sequence ID" value="CAE4650015.1"/>
    <property type="molecule type" value="Transcribed_RNA"/>
</dbReference>
<feature type="transmembrane region" description="Helical" evidence="1">
    <location>
        <begin position="40"/>
        <end position="58"/>
    </location>
</feature>
<keyword evidence="1" id="KW-0472">Membrane</keyword>
<evidence type="ECO:0008006" key="3">
    <source>
        <dbReference type="Google" id="ProtNLM"/>
    </source>
</evidence>
<protein>
    <recommendedName>
        <fullName evidence="3">Asl1-like glycosyl hydrolase catalytic domain-containing protein</fullName>
    </recommendedName>
</protein>
<keyword evidence="1" id="KW-0812">Transmembrane</keyword>
<keyword evidence="1" id="KW-1133">Transmembrane helix</keyword>
<dbReference type="AlphaFoldDB" id="A0A7S4SM51"/>
<proteinExistence type="predicted"/>
<reference evidence="2" key="1">
    <citation type="submission" date="2021-01" db="EMBL/GenBank/DDBJ databases">
        <authorList>
            <person name="Corre E."/>
            <person name="Pelletier E."/>
            <person name="Niang G."/>
            <person name="Scheremetjew M."/>
            <person name="Finn R."/>
            <person name="Kale V."/>
            <person name="Holt S."/>
            <person name="Cochrane G."/>
            <person name="Meng A."/>
            <person name="Brown T."/>
            <person name="Cohen L."/>
        </authorList>
    </citation>
    <scope>NUCLEOTIDE SEQUENCE</scope>
    <source>
        <strain evidence="2">CCMP3105</strain>
    </source>
</reference>
<evidence type="ECO:0000313" key="2">
    <source>
        <dbReference type="EMBL" id="CAE4650015.1"/>
    </source>
</evidence>